<evidence type="ECO:0000313" key="8">
    <source>
        <dbReference type="EMBL" id="GAI41734.1"/>
    </source>
</evidence>
<comment type="caution">
    <text evidence="8">The sequence shown here is derived from an EMBL/GenBank/DDBJ whole genome shotgun (WGS) entry which is preliminary data.</text>
</comment>
<feature type="non-terminal residue" evidence="8">
    <location>
        <position position="1"/>
    </location>
</feature>
<name>X1QEN3_9ZZZZ</name>
<accession>X1QEN3</accession>
<evidence type="ECO:0000256" key="4">
    <source>
        <dbReference type="ARBA" id="ARBA00022723"/>
    </source>
</evidence>
<evidence type="ECO:0000256" key="6">
    <source>
        <dbReference type="ARBA" id="ARBA00023014"/>
    </source>
</evidence>
<dbReference type="InterPro" id="IPR034457">
    <property type="entry name" value="Organic_radical-activating"/>
</dbReference>
<reference evidence="8" key="1">
    <citation type="journal article" date="2014" name="Front. Microbiol.">
        <title>High frequency of phylogenetically diverse reductive dehalogenase-homologous genes in deep subseafloor sedimentary metagenomes.</title>
        <authorList>
            <person name="Kawai M."/>
            <person name="Futagami T."/>
            <person name="Toyoda A."/>
            <person name="Takaki Y."/>
            <person name="Nishi S."/>
            <person name="Hori S."/>
            <person name="Arai W."/>
            <person name="Tsubouchi T."/>
            <person name="Morono Y."/>
            <person name="Uchiyama I."/>
            <person name="Ito T."/>
            <person name="Fujiyama A."/>
            <person name="Inagaki F."/>
            <person name="Takami H."/>
        </authorList>
    </citation>
    <scope>NUCLEOTIDE SEQUENCE</scope>
    <source>
        <strain evidence="8">Expedition CK06-06</strain>
    </source>
</reference>
<keyword evidence="2" id="KW-0004">4Fe-4S</keyword>
<evidence type="ECO:0000256" key="5">
    <source>
        <dbReference type="ARBA" id="ARBA00023004"/>
    </source>
</evidence>
<dbReference type="SUPFAM" id="SSF102114">
    <property type="entry name" value="Radical SAM enzymes"/>
    <property type="match status" value="1"/>
</dbReference>
<feature type="domain" description="Radical SAM core" evidence="7">
    <location>
        <begin position="18"/>
        <end position="232"/>
    </location>
</feature>
<comment type="cofactor">
    <cofactor evidence="1">
        <name>[4Fe-4S] cluster</name>
        <dbReference type="ChEBI" id="CHEBI:49883"/>
    </cofactor>
</comment>
<gene>
    <name evidence="8" type="ORF">S06H3_39081</name>
</gene>
<dbReference type="CDD" id="cd01335">
    <property type="entry name" value="Radical_SAM"/>
    <property type="match status" value="1"/>
</dbReference>
<keyword evidence="6" id="KW-0411">Iron-sulfur</keyword>
<dbReference type="GO" id="GO:0046872">
    <property type="term" value="F:metal ion binding"/>
    <property type="evidence" value="ECO:0007669"/>
    <property type="project" value="UniProtKB-KW"/>
</dbReference>
<keyword evidence="4" id="KW-0479">Metal-binding</keyword>
<dbReference type="InterPro" id="IPR013785">
    <property type="entry name" value="Aldolase_TIM"/>
</dbReference>
<sequence length="232" mass="26738">AKASSVAVDPIEKKPLFHFFPSSSVFSLGGWGCNFHCQDCQNWEIACPEIGEPWRGSKEIQPQVAIELAKQYQCRGIAWTYNEPSVWFEYTLDSAKLAKENNLYTVYVTNGYLTPEALDAIGPYLDAWRVDVKGFTDSLHRELAKVTRWRGILEVAKRAKEKWNMHVEVVTNIIPTMNDDDQQLEGIANWVRDELGELTPWHVTRFYPNYHLMHLPPTPISTLEHAFDIRQE</sequence>
<dbReference type="SFLD" id="SFLDG01101">
    <property type="entry name" value="Uncharacterised_Radical_SAM_Su"/>
    <property type="match status" value="1"/>
</dbReference>
<dbReference type="PANTHER" id="PTHR30352:SF5">
    <property type="entry name" value="PYRUVATE FORMATE-LYASE 1-ACTIVATING ENZYME"/>
    <property type="match status" value="1"/>
</dbReference>
<dbReference type="GO" id="GO:0003824">
    <property type="term" value="F:catalytic activity"/>
    <property type="evidence" value="ECO:0007669"/>
    <property type="project" value="InterPro"/>
</dbReference>
<proteinExistence type="predicted"/>
<dbReference type="AlphaFoldDB" id="X1QEN3"/>
<evidence type="ECO:0000256" key="2">
    <source>
        <dbReference type="ARBA" id="ARBA00022485"/>
    </source>
</evidence>
<evidence type="ECO:0000256" key="1">
    <source>
        <dbReference type="ARBA" id="ARBA00001966"/>
    </source>
</evidence>
<evidence type="ECO:0000256" key="3">
    <source>
        <dbReference type="ARBA" id="ARBA00022691"/>
    </source>
</evidence>
<protein>
    <recommendedName>
        <fullName evidence="7">Radical SAM core domain-containing protein</fullName>
    </recommendedName>
</protein>
<dbReference type="SFLD" id="SFLDS00029">
    <property type="entry name" value="Radical_SAM"/>
    <property type="match status" value="1"/>
</dbReference>
<dbReference type="Gene3D" id="3.20.20.70">
    <property type="entry name" value="Aldolase class I"/>
    <property type="match status" value="1"/>
</dbReference>
<dbReference type="Pfam" id="PF04055">
    <property type="entry name" value="Radical_SAM"/>
    <property type="match status" value="1"/>
</dbReference>
<organism evidence="8">
    <name type="scientific">marine sediment metagenome</name>
    <dbReference type="NCBI Taxonomy" id="412755"/>
    <lineage>
        <taxon>unclassified sequences</taxon>
        <taxon>metagenomes</taxon>
        <taxon>ecological metagenomes</taxon>
    </lineage>
</organism>
<dbReference type="PANTHER" id="PTHR30352">
    <property type="entry name" value="PYRUVATE FORMATE-LYASE-ACTIVATING ENZYME"/>
    <property type="match status" value="1"/>
</dbReference>
<dbReference type="InterPro" id="IPR027596">
    <property type="entry name" value="AmmeMemoSam_rS"/>
</dbReference>
<dbReference type="GO" id="GO:0051539">
    <property type="term" value="F:4 iron, 4 sulfur cluster binding"/>
    <property type="evidence" value="ECO:0007669"/>
    <property type="project" value="UniProtKB-KW"/>
</dbReference>
<dbReference type="InterPro" id="IPR058240">
    <property type="entry name" value="rSAM_sf"/>
</dbReference>
<evidence type="ECO:0000259" key="7">
    <source>
        <dbReference type="PROSITE" id="PS51918"/>
    </source>
</evidence>
<dbReference type="InterPro" id="IPR007197">
    <property type="entry name" value="rSAM"/>
</dbReference>
<dbReference type="PROSITE" id="PS51918">
    <property type="entry name" value="RADICAL_SAM"/>
    <property type="match status" value="1"/>
</dbReference>
<dbReference type="EMBL" id="BARV01023869">
    <property type="protein sequence ID" value="GAI41734.1"/>
    <property type="molecule type" value="Genomic_DNA"/>
</dbReference>
<keyword evidence="5" id="KW-0408">Iron</keyword>
<keyword evidence="3" id="KW-0949">S-adenosyl-L-methionine</keyword>